<accession>A0ABR3SBT1</accession>
<gene>
    <name evidence="3" type="ORF">SLS56_011598</name>
</gene>
<proteinExistence type="predicted"/>
<name>A0ABR3SBT1_9PEZI</name>
<protein>
    <recommendedName>
        <fullName evidence="2">AAA+ ATPase lid domain-containing protein</fullName>
    </recommendedName>
</protein>
<dbReference type="Pfam" id="PF23232">
    <property type="entry name" value="AAA_lid_13"/>
    <property type="match status" value="1"/>
</dbReference>
<dbReference type="Proteomes" id="UP001521116">
    <property type="component" value="Unassembled WGS sequence"/>
</dbReference>
<evidence type="ECO:0000256" key="1">
    <source>
        <dbReference type="SAM" id="MobiDB-lite"/>
    </source>
</evidence>
<keyword evidence="4" id="KW-1185">Reference proteome</keyword>
<evidence type="ECO:0000313" key="4">
    <source>
        <dbReference type="Proteomes" id="UP001521116"/>
    </source>
</evidence>
<evidence type="ECO:0000259" key="2">
    <source>
        <dbReference type="Pfam" id="PF23232"/>
    </source>
</evidence>
<sequence>MDRVLEMGHVDVDDDAMMQFAKVHRSKTETNKGQRWNGRQIKNAFQTALALVDWDFENGTYNDHRHEGDYGECEVLLRPRIWTEHFVNIAEKSAHFDDYINDMVELDPSQREESGAFSVAAEGKVWRKDDFRTRDHGFMDSFRRNDSESKLARSKGRRSRPNKHAASDSGDEEQED</sequence>
<dbReference type="EMBL" id="JAJVDC020000286">
    <property type="protein sequence ID" value="KAL1615969.1"/>
    <property type="molecule type" value="Genomic_DNA"/>
</dbReference>
<feature type="domain" description="AAA+ ATPase lid" evidence="2">
    <location>
        <begin position="26"/>
        <end position="103"/>
    </location>
</feature>
<dbReference type="InterPro" id="IPR056599">
    <property type="entry name" value="AAA_lid_fung"/>
</dbReference>
<evidence type="ECO:0000313" key="3">
    <source>
        <dbReference type="EMBL" id="KAL1615969.1"/>
    </source>
</evidence>
<comment type="caution">
    <text evidence="3">The sequence shown here is derived from an EMBL/GenBank/DDBJ whole genome shotgun (WGS) entry which is preliminary data.</text>
</comment>
<feature type="compositionally biased region" description="Basic residues" evidence="1">
    <location>
        <begin position="152"/>
        <end position="163"/>
    </location>
</feature>
<organism evidence="3 4">
    <name type="scientific">Neofusicoccum ribis</name>
    <dbReference type="NCBI Taxonomy" id="45134"/>
    <lineage>
        <taxon>Eukaryota</taxon>
        <taxon>Fungi</taxon>
        <taxon>Dikarya</taxon>
        <taxon>Ascomycota</taxon>
        <taxon>Pezizomycotina</taxon>
        <taxon>Dothideomycetes</taxon>
        <taxon>Dothideomycetes incertae sedis</taxon>
        <taxon>Botryosphaeriales</taxon>
        <taxon>Botryosphaeriaceae</taxon>
        <taxon>Neofusicoccum</taxon>
    </lineage>
</organism>
<feature type="region of interest" description="Disordered" evidence="1">
    <location>
        <begin position="136"/>
        <end position="176"/>
    </location>
</feature>
<feature type="compositionally biased region" description="Basic and acidic residues" evidence="1">
    <location>
        <begin position="136"/>
        <end position="151"/>
    </location>
</feature>
<reference evidence="3 4" key="1">
    <citation type="submission" date="2024-02" db="EMBL/GenBank/DDBJ databases">
        <title>De novo assembly and annotation of 12 fungi associated with fruit tree decline syndrome in Ontario, Canada.</title>
        <authorList>
            <person name="Sulman M."/>
            <person name="Ellouze W."/>
            <person name="Ilyukhin E."/>
        </authorList>
    </citation>
    <scope>NUCLEOTIDE SEQUENCE [LARGE SCALE GENOMIC DNA]</scope>
    <source>
        <strain evidence="3 4">M1-105</strain>
    </source>
</reference>